<accession>A0A2G5VUZ3</accession>
<name>A0A2G5VUZ3_9PELO</name>
<gene>
    <name evidence="1" type="primary">Cnig_chr_I.g741</name>
    <name evidence="1" type="ORF">B9Z55_000741</name>
</gene>
<protein>
    <submittedName>
        <fullName evidence="1">Uncharacterized protein</fullName>
    </submittedName>
</protein>
<evidence type="ECO:0000313" key="2">
    <source>
        <dbReference type="Proteomes" id="UP000230233"/>
    </source>
</evidence>
<comment type="caution">
    <text evidence="1">The sequence shown here is derived from an EMBL/GenBank/DDBJ whole genome shotgun (WGS) entry which is preliminary data.</text>
</comment>
<organism evidence="1 2">
    <name type="scientific">Caenorhabditis nigoni</name>
    <dbReference type="NCBI Taxonomy" id="1611254"/>
    <lineage>
        <taxon>Eukaryota</taxon>
        <taxon>Metazoa</taxon>
        <taxon>Ecdysozoa</taxon>
        <taxon>Nematoda</taxon>
        <taxon>Chromadorea</taxon>
        <taxon>Rhabditida</taxon>
        <taxon>Rhabditina</taxon>
        <taxon>Rhabditomorpha</taxon>
        <taxon>Rhabditoidea</taxon>
        <taxon>Rhabditidae</taxon>
        <taxon>Peloderinae</taxon>
        <taxon>Caenorhabditis</taxon>
    </lineage>
</organism>
<dbReference type="OrthoDB" id="5871670at2759"/>
<dbReference type="EMBL" id="PDUG01000001">
    <property type="protein sequence ID" value="PIC55480.1"/>
    <property type="molecule type" value="Genomic_DNA"/>
</dbReference>
<reference evidence="2" key="1">
    <citation type="submission" date="2017-10" db="EMBL/GenBank/DDBJ databases">
        <title>Rapid genome shrinkage in a self-fertile nematode reveals novel sperm competition proteins.</title>
        <authorList>
            <person name="Yin D."/>
            <person name="Schwarz E.M."/>
            <person name="Thomas C.G."/>
            <person name="Felde R.L."/>
            <person name="Korf I.F."/>
            <person name="Cutter A.D."/>
            <person name="Schartner C.M."/>
            <person name="Ralston E.J."/>
            <person name="Meyer B.J."/>
            <person name="Haag E.S."/>
        </authorList>
    </citation>
    <scope>NUCLEOTIDE SEQUENCE [LARGE SCALE GENOMIC DNA]</scope>
    <source>
        <strain evidence="2">JU1422</strain>
    </source>
</reference>
<proteinExistence type="predicted"/>
<dbReference type="PANTHER" id="PTHR31424">
    <property type="entry name" value="PROTEIN CBG23806"/>
    <property type="match status" value="1"/>
</dbReference>
<dbReference type="PANTHER" id="PTHR31424:SF3">
    <property type="entry name" value="RING-TYPE DOMAIN-CONTAINING PROTEIN"/>
    <property type="match status" value="1"/>
</dbReference>
<dbReference type="AlphaFoldDB" id="A0A2G5VUZ3"/>
<keyword evidence="2" id="KW-1185">Reference proteome</keyword>
<dbReference type="Proteomes" id="UP000230233">
    <property type="component" value="Chromosome I"/>
</dbReference>
<sequence>MSSSNNEVKSDEQISEIQNHLQKMATFLREAHPDYSVTVKLHLLTSHLLEFVRKHRSWSKVSEQGIEHAHSDFKKLHILLAPMKNPISKGFAIVDACSGANFLIDSGDDCNF</sequence>
<evidence type="ECO:0000313" key="1">
    <source>
        <dbReference type="EMBL" id="PIC55480.1"/>
    </source>
</evidence>